<dbReference type="InterPro" id="IPR050250">
    <property type="entry name" value="Macrolide_Exporter_MacB"/>
</dbReference>
<keyword evidence="2" id="KW-1003">Cell membrane</keyword>
<accession>A0AA96YCW2</accession>
<dbReference type="AlphaFoldDB" id="A0AA96YCW2"/>
<evidence type="ECO:0000256" key="7">
    <source>
        <dbReference type="SAM" id="Phobius"/>
    </source>
</evidence>
<feature type="domain" description="ABC3 transporter permease C-terminal" evidence="8">
    <location>
        <begin position="275"/>
        <end position="387"/>
    </location>
</feature>
<dbReference type="GO" id="GO:0005886">
    <property type="term" value="C:plasma membrane"/>
    <property type="evidence" value="ECO:0007669"/>
    <property type="project" value="UniProtKB-SubCell"/>
</dbReference>
<organism evidence="10">
    <name type="scientific">Thermoleptolyngbya oregonensis NK1-22</name>
    <dbReference type="NCBI Taxonomy" id="2547457"/>
    <lineage>
        <taxon>Bacteria</taxon>
        <taxon>Bacillati</taxon>
        <taxon>Cyanobacteriota</taxon>
        <taxon>Cyanophyceae</taxon>
        <taxon>Oculatellales</taxon>
        <taxon>Oculatellaceae</taxon>
        <taxon>Thermoleptolyngbya</taxon>
    </lineage>
</organism>
<feature type="transmembrane region" description="Helical" evidence="7">
    <location>
        <begin position="271"/>
        <end position="295"/>
    </location>
</feature>
<dbReference type="PANTHER" id="PTHR30572:SF4">
    <property type="entry name" value="ABC TRANSPORTER PERMEASE YTRF"/>
    <property type="match status" value="1"/>
</dbReference>
<dbReference type="PANTHER" id="PTHR30572">
    <property type="entry name" value="MEMBRANE COMPONENT OF TRANSPORTER-RELATED"/>
    <property type="match status" value="1"/>
</dbReference>
<evidence type="ECO:0000313" key="10">
    <source>
        <dbReference type="EMBL" id="WOB45368.1"/>
    </source>
</evidence>
<dbReference type="InterPro" id="IPR025857">
    <property type="entry name" value="MacB_PCD"/>
</dbReference>
<evidence type="ECO:0000256" key="4">
    <source>
        <dbReference type="ARBA" id="ARBA00022989"/>
    </source>
</evidence>
<evidence type="ECO:0000259" key="8">
    <source>
        <dbReference type="Pfam" id="PF02687"/>
    </source>
</evidence>
<evidence type="ECO:0000256" key="5">
    <source>
        <dbReference type="ARBA" id="ARBA00023136"/>
    </source>
</evidence>
<evidence type="ECO:0000256" key="3">
    <source>
        <dbReference type="ARBA" id="ARBA00022692"/>
    </source>
</evidence>
<dbReference type="KEGG" id="tog:HNI00_21215"/>
<name>A0AA96YCW2_9CYAN</name>
<sequence>MSLAPGDLLMLTWRSLRGNPVRSLLTTLGTLMGVAAVSATLNVGDISRAVIARRLADQEAPQVTAIPEWMGGNDWVSLQQSDIAYLQQRLPQAAVVSGLKWDGPREALFRDRRARPSFVAVDTDYLRSSGNRLQAGRFFTSADLAAYRPVAVIDQMLAASLFQDTPAVGEQVYVNRQPFTVVGVIHRKVNPESTNRDGLLLVSLSFYSALTGDRGMDAVRVRPKQLDQIKPLEDQIKTLMQQRYGGHRFYTWNNVEEILQQQDMLKLTSRALAAVGAISLLVGGVGIANIMIAAVTERTSEIGIRRAIGATQQEILVQFVLEAVLLSSMGGLVAIASVHGLTLLVAQQFDLPYQFNPRTATVAMSSALLVGIGASLFPALRASRLDPVTALKE</sequence>
<dbReference type="GO" id="GO:0022857">
    <property type="term" value="F:transmembrane transporter activity"/>
    <property type="evidence" value="ECO:0007669"/>
    <property type="project" value="TreeGrafter"/>
</dbReference>
<evidence type="ECO:0000259" key="9">
    <source>
        <dbReference type="Pfam" id="PF12704"/>
    </source>
</evidence>
<comment type="similarity">
    <text evidence="6">Belongs to the ABC-4 integral membrane protein family.</text>
</comment>
<feature type="transmembrane region" description="Helical" evidence="7">
    <location>
        <begin position="359"/>
        <end position="380"/>
    </location>
</feature>
<keyword evidence="5 7" id="KW-0472">Membrane</keyword>
<proteinExistence type="inferred from homology"/>
<evidence type="ECO:0000256" key="2">
    <source>
        <dbReference type="ARBA" id="ARBA00022475"/>
    </source>
</evidence>
<feature type="transmembrane region" description="Helical" evidence="7">
    <location>
        <begin position="315"/>
        <end position="339"/>
    </location>
</feature>
<dbReference type="EMBL" id="CP053540">
    <property type="protein sequence ID" value="WOB45368.1"/>
    <property type="molecule type" value="Genomic_DNA"/>
</dbReference>
<comment type="subcellular location">
    <subcellularLocation>
        <location evidence="1">Cell membrane</location>
        <topology evidence="1">Multi-pass membrane protein</topology>
    </subcellularLocation>
</comment>
<keyword evidence="3 7" id="KW-0812">Transmembrane</keyword>
<dbReference type="Pfam" id="PF02687">
    <property type="entry name" value="FtsX"/>
    <property type="match status" value="1"/>
</dbReference>
<evidence type="ECO:0000256" key="6">
    <source>
        <dbReference type="ARBA" id="ARBA00038076"/>
    </source>
</evidence>
<reference evidence="10" key="1">
    <citation type="submission" date="2020-05" db="EMBL/GenBank/DDBJ databases">
        <authorList>
            <person name="Zhu T."/>
            <person name="Keshari N."/>
            <person name="Lu X."/>
        </authorList>
    </citation>
    <scope>NUCLEOTIDE SEQUENCE</scope>
    <source>
        <strain evidence="10">NK1-22</strain>
    </source>
</reference>
<dbReference type="InterPro" id="IPR003838">
    <property type="entry name" value="ABC3_permease_C"/>
</dbReference>
<evidence type="ECO:0000256" key="1">
    <source>
        <dbReference type="ARBA" id="ARBA00004651"/>
    </source>
</evidence>
<protein>
    <submittedName>
        <fullName evidence="10">FtsX-like permease family protein</fullName>
    </submittedName>
</protein>
<gene>
    <name evidence="10" type="ORF">HNI00_21215</name>
</gene>
<keyword evidence="4 7" id="KW-1133">Transmembrane helix</keyword>
<dbReference type="RefSeq" id="WP_316789267.1">
    <property type="nucleotide sequence ID" value="NZ_CP053540.1"/>
</dbReference>
<dbReference type="Pfam" id="PF12704">
    <property type="entry name" value="MacB_PCD"/>
    <property type="match status" value="1"/>
</dbReference>
<feature type="domain" description="MacB-like periplasmic core" evidence="9">
    <location>
        <begin position="23"/>
        <end position="238"/>
    </location>
</feature>